<keyword evidence="3" id="KW-1185">Reference proteome</keyword>
<reference evidence="2" key="1">
    <citation type="submission" date="2021-08" db="EMBL/GenBank/DDBJ databases">
        <authorList>
            <person name="Misof B."/>
            <person name="Oliver O."/>
            <person name="Podsiadlowski L."/>
            <person name="Donath A."/>
            <person name="Peters R."/>
            <person name="Mayer C."/>
            <person name="Rust J."/>
            <person name="Gunkel S."/>
            <person name="Lesny P."/>
            <person name="Martin S."/>
            <person name="Oeyen J.P."/>
            <person name="Petersen M."/>
            <person name="Panagiotis P."/>
            <person name="Wilbrandt J."/>
            <person name="Tanja T."/>
        </authorList>
    </citation>
    <scope>NUCLEOTIDE SEQUENCE</scope>
    <source>
        <strain evidence="2">GBR_01_08_01A</strain>
        <tissue evidence="2">Thorax + abdomen</tissue>
    </source>
</reference>
<reference evidence="2" key="2">
    <citation type="journal article" date="2023" name="Commun. Biol.">
        <title>Intrasexual cuticular hydrocarbon dimorphism in a wasp sheds light on hydrocarbon biosynthesis genes in Hymenoptera.</title>
        <authorList>
            <person name="Moris V.C."/>
            <person name="Podsiadlowski L."/>
            <person name="Martin S."/>
            <person name="Oeyen J.P."/>
            <person name="Donath A."/>
            <person name="Petersen M."/>
            <person name="Wilbrandt J."/>
            <person name="Misof B."/>
            <person name="Liedtke D."/>
            <person name="Thamm M."/>
            <person name="Scheiner R."/>
            <person name="Schmitt T."/>
            <person name="Niehuis O."/>
        </authorList>
    </citation>
    <scope>NUCLEOTIDE SEQUENCE</scope>
    <source>
        <strain evidence="2">GBR_01_08_01A</strain>
    </source>
</reference>
<protein>
    <submittedName>
        <fullName evidence="2">Uncharacterized protein</fullName>
    </submittedName>
</protein>
<dbReference type="AlphaFoldDB" id="A0AAD9VKH2"/>
<dbReference type="EMBL" id="JAIFRP010004362">
    <property type="protein sequence ID" value="KAK2577100.1"/>
    <property type="molecule type" value="Genomic_DNA"/>
</dbReference>
<name>A0AAD9VKH2_9HYME</name>
<feature type="compositionally biased region" description="Polar residues" evidence="1">
    <location>
        <begin position="394"/>
        <end position="429"/>
    </location>
</feature>
<organism evidence="2 3">
    <name type="scientific">Odynerus spinipes</name>
    <dbReference type="NCBI Taxonomy" id="1348599"/>
    <lineage>
        <taxon>Eukaryota</taxon>
        <taxon>Metazoa</taxon>
        <taxon>Ecdysozoa</taxon>
        <taxon>Arthropoda</taxon>
        <taxon>Hexapoda</taxon>
        <taxon>Insecta</taxon>
        <taxon>Pterygota</taxon>
        <taxon>Neoptera</taxon>
        <taxon>Endopterygota</taxon>
        <taxon>Hymenoptera</taxon>
        <taxon>Apocrita</taxon>
        <taxon>Aculeata</taxon>
        <taxon>Vespoidea</taxon>
        <taxon>Vespidae</taxon>
        <taxon>Eumeninae</taxon>
        <taxon>Odynerus</taxon>
    </lineage>
</organism>
<feature type="compositionally biased region" description="Basic and acidic residues" evidence="1">
    <location>
        <begin position="308"/>
        <end position="323"/>
    </location>
</feature>
<feature type="compositionally biased region" description="Basic and acidic residues" evidence="1">
    <location>
        <begin position="191"/>
        <end position="203"/>
    </location>
</feature>
<feature type="region of interest" description="Disordered" evidence="1">
    <location>
        <begin position="391"/>
        <end position="429"/>
    </location>
</feature>
<feature type="compositionally biased region" description="Basic and acidic residues" evidence="1">
    <location>
        <begin position="227"/>
        <end position="237"/>
    </location>
</feature>
<feature type="region of interest" description="Disordered" evidence="1">
    <location>
        <begin position="185"/>
        <end position="323"/>
    </location>
</feature>
<proteinExistence type="predicted"/>
<evidence type="ECO:0000313" key="3">
    <source>
        <dbReference type="Proteomes" id="UP001258017"/>
    </source>
</evidence>
<gene>
    <name evidence="2" type="ORF">KPH14_006267</name>
</gene>
<evidence type="ECO:0000313" key="2">
    <source>
        <dbReference type="EMBL" id="KAK2577100.1"/>
    </source>
</evidence>
<accession>A0AAD9VKH2</accession>
<dbReference type="Proteomes" id="UP001258017">
    <property type="component" value="Unassembled WGS sequence"/>
</dbReference>
<sequence length="586" mass="66234">MIFLIDTRSAVNLIRWEALTRKAPVMSEEKLDIIGVSGKAITTLGTTILTAGEHQAFFYVVKDTSWPYDGILGVAYFEKDQAEISFHHSSVVTIDHPVNPKRFDTNRTVNCITWPEQRIKYVIPGKMRQQIAINIDNTELTEGYLPKLKPTDKVVIGENLVFNHNGTGKTNLNADALSRNPEIHSFPIVSKPKERQSTGDRNFKPPSGLYKNKPNTSTIGSRLKARRTAEPERRRTYVEPTSSSTETEEEPLPKKTSTLPSLLSGTIREDDEPPQIEEFPIQETTHETKTQELVAELSSTSQTSSSENKGKSELTRAGSDQELKEASMKKVYREHLELMEANDQISIDEARQKLKEISESLNKTLPEQLAKPAANTLKPNQDQRNKRISFAPTLRQSLRPTAQSTPTVQGNSSRDYTTFEPPSSAQHETSISIHATEICSSSEEEISESIGEIICRIHLSSSPLIMHADNIAHFLPLDRQLANPTNKMLKELEYINLDKISRKRLRKGLVLTSRRGNIETFTLIHTEHYFDRMTLEEFQNALMSLRNAMSLTGAKTIRIPVRGNNYDHLSLDTLKERTEQVFQNFP</sequence>
<comment type="caution">
    <text evidence="2">The sequence shown here is derived from an EMBL/GenBank/DDBJ whole genome shotgun (WGS) entry which is preliminary data.</text>
</comment>
<evidence type="ECO:0000256" key="1">
    <source>
        <dbReference type="SAM" id="MobiDB-lite"/>
    </source>
</evidence>